<accession>A0AAN6WSL9</accession>
<keyword evidence="1" id="KW-1133">Transmembrane helix</keyword>
<feature type="transmembrane region" description="Helical" evidence="1">
    <location>
        <begin position="187"/>
        <end position="205"/>
    </location>
</feature>
<feature type="transmembrane region" description="Helical" evidence="1">
    <location>
        <begin position="56"/>
        <end position="75"/>
    </location>
</feature>
<dbReference type="PANTHER" id="PTHR35043">
    <property type="entry name" value="TRANSCRIPTION FACTOR DOMAIN-CONTAINING PROTEIN"/>
    <property type="match status" value="1"/>
</dbReference>
<reference evidence="2" key="2">
    <citation type="submission" date="2023-05" db="EMBL/GenBank/DDBJ databases">
        <authorList>
            <consortium name="Lawrence Berkeley National Laboratory"/>
            <person name="Steindorff A."/>
            <person name="Hensen N."/>
            <person name="Bonometti L."/>
            <person name="Westerberg I."/>
            <person name="Brannstrom I.O."/>
            <person name="Guillou S."/>
            <person name="Cros-Aarteil S."/>
            <person name="Calhoun S."/>
            <person name="Haridas S."/>
            <person name="Kuo A."/>
            <person name="Mondo S."/>
            <person name="Pangilinan J."/>
            <person name="Riley R."/>
            <person name="Labutti K."/>
            <person name="Andreopoulos B."/>
            <person name="Lipzen A."/>
            <person name="Chen C."/>
            <person name="Yanf M."/>
            <person name="Daum C."/>
            <person name="Ng V."/>
            <person name="Clum A."/>
            <person name="Ohm R."/>
            <person name="Martin F."/>
            <person name="Silar P."/>
            <person name="Natvig D."/>
            <person name="Lalanne C."/>
            <person name="Gautier V."/>
            <person name="Ament-Velasquez S.L."/>
            <person name="Kruys A."/>
            <person name="Hutchinson M.I."/>
            <person name="Powell A.J."/>
            <person name="Barry K."/>
            <person name="Miller A.N."/>
            <person name="Grigoriev I.V."/>
            <person name="Debuchy R."/>
            <person name="Gladieux P."/>
            <person name="Thoren M.H."/>
            <person name="Johannesson H."/>
        </authorList>
    </citation>
    <scope>NUCLEOTIDE SEQUENCE</scope>
    <source>
        <strain evidence="2">PSN309</strain>
    </source>
</reference>
<organism evidence="2 3">
    <name type="scientific">Podospora australis</name>
    <dbReference type="NCBI Taxonomy" id="1536484"/>
    <lineage>
        <taxon>Eukaryota</taxon>
        <taxon>Fungi</taxon>
        <taxon>Dikarya</taxon>
        <taxon>Ascomycota</taxon>
        <taxon>Pezizomycotina</taxon>
        <taxon>Sordariomycetes</taxon>
        <taxon>Sordariomycetidae</taxon>
        <taxon>Sordariales</taxon>
        <taxon>Podosporaceae</taxon>
        <taxon>Podospora</taxon>
    </lineage>
</organism>
<evidence type="ECO:0000256" key="1">
    <source>
        <dbReference type="SAM" id="Phobius"/>
    </source>
</evidence>
<feature type="transmembrane region" description="Helical" evidence="1">
    <location>
        <begin position="22"/>
        <end position="44"/>
    </location>
</feature>
<dbReference type="AlphaFoldDB" id="A0AAN6WSL9"/>
<dbReference type="Proteomes" id="UP001302126">
    <property type="component" value="Unassembled WGS sequence"/>
</dbReference>
<reference evidence="2" key="1">
    <citation type="journal article" date="2023" name="Mol. Phylogenet. Evol.">
        <title>Genome-scale phylogeny and comparative genomics of the fungal order Sordariales.</title>
        <authorList>
            <person name="Hensen N."/>
            <person name="Bonometti L."/>
            <person name="Westerberg I."/>
            <person name="Brannstrom I.O."/>
            <person name="Guillou S."/>
            <person name="Cros-Aarteil S."/>
            <person name="Calhoun S."/>
            <person name="Haridas S."/>
            <person name="Kuo A."/>
            <person name="Mondo S."/>
            <person name="Pangilinan J."/>
            <person name="Riley R."/>
            <person name="LaButti K."/>
            <person name="Andreopoulos B."/>
            <person name="Lipzen A."/>
            <person name="Chen C."/>
            <person name="Yan M."/>
            <person name="Daum C."/>
            <person name="Ng V."/>
            <person name="Clum A."/>
            <person name="Steindorff A."/>
            <person name="Ohm R.A."/>
            <person name="Martin F."/>
            <person name="Silar P."/>
            <person name="Natvig D.O."/>
            <person name="Lalanne C."/>
            <person name="Gautier V."/>
            <person name="Ament-Velasquez S.L."/>
            <person name="Kruys A."/>
            <person name="Hutchinson M.I."/>
            <person name="Powell A.J."/>
            <person name="Barry K."/>
            <person name="Miller A.N."/>
            <person name="Grigoriev I.V."/>
            <person name="Debuchy R."/>
            <person name="Gladieux P."/>
            <person name="Hiltunen Thoren M."/>
            <person name="Johannesson H."/>
        </authorList>
    </citation>
    <scope>NUCLEOTIDE SEQUENCE</scope>
    <source>
        <strain evidence="2">PSN309</strain>
    </source>
</reference>
<proteinExistence type="predicted"/>
<feature type="transmembrane region" description="Helical" evidence="1">
    <location>
        <begin position="389"/>
        <end position="409"/>
    </location>
</feature>
<keyword evidence="3" id="KW-1185">Reference proteome</keyword>
<evidence type="ECO:0000313" key="2">
    <source>
        <dbReference type="EMBL" id="KAK4187425.1"/>
    </source>
</evidence>
<evidence type="ECO:0000313" key="3">
    <source>
        <dbReference type="Proteomes" id="UP001302126"/>
    </source>
</evidence>
<name>A0AAN6WSL9_9PEZI</name>
<feature type="transmembrane region" description="Helical" evidence="1">
    <location>
        <begin position="287"/>
        <end position="305"/>
    </location>
</feature>
<keyword evidence="1" id="KW-0812">Transmembrane</keyword>
<feature type="transmembrane region" description="Helical" evidence="1">
    <location>
        <begin position="317"/>
        <end position="335"/>
    </location>
</feature>
<keyword evidence="1" id="KW-0472">Membrane</keyword>
<sequence length="435" mass="49409">METGDAVHGWVPQPDTRGTMDIVWTCVVTTILCTYAILCLNCPPRDEGLIGELRRKLLWVGIGIVGPEFVLTIAFDQFVRARDSVAMFRQEKSGLKTWTYRHAFFANMGGFELSCPDCPPFRINSQHIQWLVNHRYINPPEISEEELWDKSKHDTLARVITCLQCGYMILTCIGRTVQGLAITTLELSTLAMVVCSLMTSICWLRKPLDVRYPVRITMTTPIAEVLHRAGSIATQPYRQNPLDFIDDYRPSWALNVHTCMSFASGNGIRPLTRVGDSRMPKLTWKESPYLCIATLMYASIHLIGWRYTFPTRVEQTLWRISSCILVATTVSYWLVQGIAKASNTRYFEKGIMKQSGQRVDTDLELGKKDDEAGSETLRPARMQLKSKAFFWRVLPLAIAYALARGYIIFEALLGLRSLPASAYLNIEWLSLIPHL</sequence>
<protein>
    <submittedName>
        <fullName evidence="2">Uncharacterized protein</fullName>
    </submittedName>
</protein>
<dbReference type="PANTHER" id="PTHR35043:SF8">
    <property type="entry name" value="DUF4220 DOMAIN-CONTAINING PROTEIN"/>
    <property type="match status" value="1"/>
</dbReference>
<comment type="caution">
    <text evidence="2">The sequence shown here is derived from an EMBL/GenBank/DDBJ whole genome shotgun (WGS) entry which is preliminary data.</text>
</comment>
<gene>
    <name evidence="2" type="ORF">QBC35DRAFT_384874</name>
</gene>
<dbReference type="EMBL" id="MU864403">
    <property type="protein sequence ID" value="KAK4187425.1"/>
    <property type="molecule type" value="Genomic_DNA"/>
</dbReference>